<reference evidence="2" key="1">
    <citation type="submission" date="2021-02" db="EMBL/GenBank/DDBJ databases">
        <authorList>
            <person name="Nowell W R."/>
        </authorList>
    </citation>
    <scope>NUCLEOTIDE SEQUENCE</scope>
</reference>
<dbReference type="EMBL" id="CAJNOJ010000218">
    <property type="protein sequence ID" value="CAF1302998.1"/>
    <property type="molecule type" value="Genomic_DNA"/>
</dbReference>
<evidence type="ECO:0000313" key="2">
    <source>
        <dbReference type="EMBL" id="CAF1302998.1"/>
    </source>
</evidence>
<protein>
    <recommendedName>
        <fullName evidence="1">UBC core domain-containing protein</fullName>
    </recommendedName>
</protein>
<dbReference type="PANTHER" id="PTHR24068">
    <property type="entry name" value="UBIQUITIN-CONJUGATING ENZYME E2"/>
    <property type="match status" value="1"/>
</dbReference>
<dbReference type="InterPro" id="IPR016135">
    <property type="entry name" value="UBQ-conjugating_enzyme/RWD"/>
</dbReference>
<evidence type="ECO:0000313" key="3">
    <source>
        <dbReference type="Proteomes" id="UP000663852"/>
    </source>
</evidence>
<dbReference type="SMART" id="SM00212">
    <property type="entry name" value="UBCc"/>
    <property type="match status" value="1"/>
</dbReference>
<sequence>MPKAALSTIIGTNVSSTDARNTRTICFYEGEIQSSLHCVNKTEKRVKDMATGQNRRIILEIERLRGSVKWTEPSVGEFHFDYTSLDDKPTEKPVITRGRILTSAEIFKEAAFEIEIKLLDNYPFKPPEIRFLKKIYHPNVGTDGRICDQLLYNNGEHKPTTSLLDTIKRIAYAIDNPELDHAVNPEIAAEYQLNRAEFNRKALEWVKLYGLSRN</sequence>
<feature type="domain" description="UBC core" evidence="1">
    <location>
        <begin position="52"/>
        <end position="211"/>
    </location>
</feature>
<dbReference type="Gene3D" id="3.10.110.10">
    <property type="entry name" value="Ubiquitin Conjugating Enzyme"/>
    <property type="match status" value="1"/>
</dbReference>
<dbReference type="InterPro" id="IPR000608">
    <property type="entry name" value="UBC"/>
</dbReference>
<organism evidence="2 3">
    <name type="scientific">Adineta ricciae</name>
    <name type="common">Rotifer</name>
    <dbReference type="NCBI Taxonomy" id="249248"/>
    <lineage>
        <taxon>Eukaryota</taxon>
        <taxon>Metazoa</taxon>
        <taxon>Spiralia</taxon>
        <taxon>Gnathifera</taxon>
        <taxon>Rotifera</taxon>
        <taxon>Eurotatoria</taxon>
        <taxon>Bdelloidea</taxon>
        <taxon>Adinetida</taxon>
        <taxon>Adinetidae</taxon>
        <taxon>Adineta</taxon>
    </lineage>
</organism>
<dbReference type="AlphaFoldDB" id="A0A815DUU6"/>
<proteinExistence type="predicted"/>
<evidence type="ECO:0000259" key="1">
    <source>
        <dbReference type="PROSITE" id="PS50127"/>
    </source>
</evidence>
<dbReference type="PROSITE" id="PS50127">
    <property type="entry name" value="UBC_2"/>
    <property type="match status" value="1"/>
</dbReference>
<dbReference type="Proteomes" id="UP000663852">
    <property type="component" value="Unassembled WGS sequence"/>
</dbReference>
<dbReference type="Pfam" id="PF00179">
    <property type="entry name" value="UQ_con"/>
    <property type="match status" value="1"/>
</dbReference>
<name>A0A815DUU6_ADIRI</name>
<dbReference type="OrthoDB" id="9973183at2759"/>
<dbReference type="SUPFAM" id="SSF54495">
    <property type="entry name" value="UBC-like"/>
    <property type="match status" value="1"/>
</dbReference>
<accession>A0A815DUU6</accession>
<comment type="caution">
    <text evidence="2">The sequence shown here is derived from an EMBL/GenBank/DDBJ whole genome shotgun (WGS) entry which is preliminary data.</text>
</comment>
<gene>
    <name evidence="2" type="ORF">EDS130_LOCUS30713</name>
</gene>